<keyword evidence="3" id="KW-1185">Reference proteome</keyword>
<evidence type="ECO:0000256" key="1">
    <source>
        <dbReference type="SAM" id="MobiDB-lite"/>
    </source>
</evidence>
<name>A0A5D4IBF8_9ACTN</name>
<dbReference type="RefSeq" id="WP_148904912.1">
    <property type="nucleotide sequence ID" value="NZ_VSZQ01000303.1"/>
</dbReference>
<dbReference type="AlphaFoldDB" id="A0A5D4IBF8"/>
<proteinExistence type="predicted"/>
<evidence type="ECO:0000313" key="2">
    <source>
        <dbReference type="EMBL" id="TYR48460.1"/>
    </source>
</evidence>
<comment type="caution">
    <text evidence="2">The sequence shown here is derived from an EMBL/GenBank/DDBJ whole genome shotgun (WGS) entry which is preliminary data.</text>
</comment>
<dbReference type="Pfam" id="PF19681">
    <property type="entry name" value="DUF6183"/>
    <property type="match status" value="1"/>
</dbReference>
<dbReference type="EMBL" id="VSZQ01000303">
    <property type="protein sequence ID" value="TYR48460.1"/>
    <property type="molecule type" value="Genomic_DNA"/>
</dbReference>
<accession>A0A5D4IBF8</accession>
<dbReference type="Proteomes" id="UP000323242">
    <property type="component" value="Unassembled WGS sequence"/>
</dbReference>
<protein>
    <submittedName>
        <fullName evidence="2">Uncharacterized protein</fullName>
    </submittedName>
</protein>
<organism evidence="2 3">
    <name type="scientific">Streptomyces parvus</name>
    <dbReference type="NCBI Taxonomy" id="66428"/>
    <lineage>
        <taxon>Bacteria</taxon>
        <taxon>Bacillati</taxon>
        <taxon>Actinomycetota</taxon>
        <taxon>Actinomycetes</taxon>
        <taxon>Kitasatosporales</taxon>
        <taxon>Streptomycetaceae</taxon>
        <taxon>Streptomyces</taxon>
    </lineage>
</organism>
<feature type="region of interest" description="Disordered" evidence="1">
    <location>
        <begin position="173"/>
        <end position="201"/>
    </location>
</feature>
<evidence type="ECO:0000313" key="3">
    <source>
        <dbReference type="Proteomes" id="UP000323242"/>
    </source>
</evidence>
<dbReference type="InterPro" id="IPR045756">
    <property type="entry name" value="DUF6183"/>
</dbReference>
<gene>
    <name evidence="2" type="ORF">FY004_34390</name>
</gene>
<sequence>MNSTDDDFRRFSWQTARQRAAQGDSRQVADLAMELTDRIETAAKKTREHQGQLAQLVRVLAITPGPDSLTQLLRLFTRRQGPGVDLAPRFVASLLAEHREAADLVGPLSERDPEGRLDELRICLFHELILRGVDMDAFPKTSDWTRVRYGDHPLVWLPRHRGALETRLTFPSRSVNGSARSGGVTLPPDGRVDPPTPRTPERSALVDSATLYLHQMIIAAPKAGGWGDSEAWVFLTDEEVEPDRVPALLPTLPMECVEGLGATGRFEIARRPADEIWNLLYATASMGGMYHDGAHGAFGRLWAWKSMAALSDAPAGASAEEVEHHIGRTTWFHFESDAEWFHNDAFADYGIAALSPDRRRIAVLAATDTD</sequence>
<reference evidence="2 3" key="1">
    <citation type="submission" date="2019-08" db="EMBL/GenBank/DDBJ databases">
        <title>Draft genome for granaticin producer strain Streptomyces parvus C05.</title>
        <authorList>
            <person name="Gonzalez-Pimentel J.L."/>
        </authorList>
    </citation>
    <scope>NUCLEOTIDE SEQUENCE [LARGE SCALE GENOMIC DNA]</scope>
    <source>
        <strain evidence="2 3">C05</strain>
    </source>
</reference>